<keyword evidence="10" id="KW-0676">Redox-active center</keyword>
<evidence type="ECO:0000259" key="18">
    <source>
        <dbReference type="PROSITE" id="PS51352"/>
    </source>
</evidence>
<dbReference type="InterPro" id="IPR050217">
    <property type="entry name" value="Peroxiredoxin"/>
</dbReference>
<dbReference type="EC" id="1.11.1.28" evidence="16"/>
<dbReference type="PANTHER" id="PTHR10681:SF121">
    <property type="entry name" value="ALKYL HYDROPEROXIDE REDUCTASE C"/>
    <property type="match status" value="1"/>
</dbReference>
<dbReference type="GO" id="GO:0008379">
    <property type="term" value="F:thioredoxin peroxidase activity"/>
    <property type="evidence" value="ECO:0007669"/>
    <property type="project" value="TreeGrafter"/>
</dbReference>
<dbReference type="AlphaFoldDB" id="A0A1Y0C7U1"/>
<sequence>MALLTIGDQFPSYNLVALIGGDLGEITASQPDDYFTRVTSGDHPGKWRVIFFWPKDFTFVCPTEIATFGRLNGEFADRDAQILGASVDSEFVHFQWRAQHDDLRDLPFPMLSDIKRELCTATGVLNEEGVADRATFIVDPDNTVQFVSVTSGSVGRNVDEVLRVLDALQSDELCACNWRKGDPTIDAGALLAESA</sequence>
<dbReference type="InterPro" id="IPR000866">
    <property type="entry name" value="AhpC/TSA"/>
</dbReference>
<evidence type="ECO:0000256" key="5">
    <source>
        <dbReference type="ARBA" id="ARBA00022559"/>
    </source>
</evidence>
<evidence type="ECO:0000256" key="17">
    <source>
        <dbReference type="PIRSR" id="PIRSR000239-1"/>
    </source>
</evidence>
<feature type="active site" description="Cysteine sulfenic acid (-SOH) intermediate; for peroxidase activity" evidence="17">
    <location>
        <position position="61"/>
    </location>
</feature>
<dbReference type="GO" id="GO:0006979">
    <property type="term" value="P:response to oxidative stress"/>
    <property type="evidence" value="ECO:0007669"/>
    <property type="project" value="TreeGrafter"/>
</dbReference>
<evidence type="ECO:0000256" key="3">
    <source>
        <dbReference type="ARBA" id="ARBA00017462"/>
    </source>
</evidence>
<comment type="subcellular location">
    <subcellularLocation>
        <location evidence="1">Cytoplasm</location>
    </subcellularLocation>
</comment>
<evidence type="ECO:0000256" key="8">
    <source>
        <dbReference type="ARBA" id="ARBA00023016"/>
    </source>
</evidence>
<evidence type="ECO:0000256" key="6">
    <source>
        <dbReference type="ARBA" id="ARBA00022862"/>
    </source>
</evidence>
<reference evidence="19 20" key="1">
    <citation type="submission" date="2017-04" db="EMBL/GenBank/DDBJ databases">
        <title>Whole Genome Sequence of 1,4-Dioxane Degrading Bacterium Mycobacterium dioxanotrophicus PH-06.</title>
        <authorList>
            <person name="He Y."/>
        </authorList>
    </citation>
    <scope>NUCLEOTIDE SEQUENCE [LARGE SCALE GENOMIC DNA]</scope>
    <source>
        <strain evidence="19 20">PH-06</strain>
    </source>
</reference>
<keyword evidence="8" id="KW-0346">Stress response</keyword>
<dbReference type="PANTHER" id="PTHR10681">
    <property type="entry name" value="THIOREDOXIN PEROXIDASE"/>
    <property type="match status" value="1"/>
</dbReference>
<dbReference type="GO" id="GO:0005829">
    <property type="term" value="C:cytosol"/>
    <property type="evidence" value="ECO:0007669"/>
    <property type="project" value="TreeGrafter"/>
</dbReference>
<evidence type="ECO:0000256" key="9">
    <source>
        <dbReference type="ARBA" id="ARBA00023157"/>
    </source>
</evidence>
<dbReference type="InterPro" id="IPR024706">
    <property type="entry name" value="Peroxiredoxin_AhpC-typ"/>
</dbReference>
<keyword evidence="4" id="KW-0963">Cytoplasm</keyword>
<evidence type="ECO:0000256" key="11">
    <source>
        <dbReference type="ARBA" id="ARBA00032077"/>
    </source>
</evidence>
<organism evidence="19 20">
    <name type="scientific">Mycobacterium dioxanotrophicus</name>
    <dbReference type="NCBI Taxonomy" id="482462"/>
    <lineage>
        <taxon>Bacteria</taxon>
        <taxon>Bacillati</taxon>
        <taxon>Actinomycetota</taxon>
        <taxon>Actinomycetes</taxon>
        <taxon>Mycobacteriales</taxon>
        <taxon>Mycobacteriaceae</taxon>
        <taxon>Mycobacterium</taxon>
    </lineage>
</organism>
<evidence type="ECO:0000256" key="1">
    <source>
        <dbReference type="ARBA" id="ARBA00004496"/>
    </source>
</evidence>
<keyword evidence="5" id="KW-0575">Peroxidase</keyword>
<evidence type="ECO:0000313" key="20">
    <source>
        <dbReference type="Proteomes" id="UP000195331"/>
    </source>
</evidence>
<dbReference type="CDD" id="cd03015">
    <property type="entry name" value="PRX_Typ2cys"/>
    <property type="match status" value="1"/>
</dbReference>
<dbReference type="SUPFAM" id="SSF52833">
    <property type="entry name" value="Thioredoxin-like"/>
    <property type="match status" value="1"/>
</dbReference>
<comment type="similarity">
    <text evidence="2">Belongs to the peroxiredoxin family. AhpC/Prx1 subfamily.</text>
</comment>
<dbReference type="Pfam" id="PF00578">
    <property type="entry name" value="AhpC-TSA"/>
    <property type="match status" value="1"/>
</dbReference>
<protein>
    <recommendedName>
        <fullName evidence="3">Alkyl hydroperoxide reductase C</fullName>
        <ecNumber evidence="16">1.11.1.28</ecNumber>
    </recommendedName>
    <alternativeName>
        <fullName evidence="11">Peroxiredoxin</fullName>
    </alternativeName>
    <alternativeName>
        <fullName evidence="12">Thioredoxin peroxidase</fullName>
    </alternativeName>
</protein>
<evidence type="ECO:0000256" key="15">
    <source>
        <dbReference type="ARBA" id="ARBA00062350"/>
    </source>
</evidence>
<dbReference type="EMBL" id="CP020809">
    <property type="protein sequence ID" value="ART71279.1"/>
    <property type="molecule type" value="Genomic_DNA"/>
</dbReference>
<comment type="subunit">
    <text evidence="15">Homodimer; disulfide-linked, upon oxidation. 6 homodimers assemble to form a ring-like dodecamer. Identified in a complex with AhpD, DlaT and Lpd.</text>
</comment>
<feature type="domain" description="Thioredoxin" evidence="18">
    <location>
        <begin position="4"/>
        <end position="170"/>
    </location>
</feature>
<evidence type="ECO:0000256" key="2">
    <source>
        <dbReference type="ARBA" id="ARBA00009796"/>
    </source>
</evidence>
<keyword evidence="20" id="KW-1185">Reference proteome</keyword>
<dbReference type="RefSeq" id="WP_029367534.1">
    <property type="nucleotide sequence ID" value="NZ_CP020809.1"/>
</dbReference>
<comment type="function">
    <text evidence="14">Thiol-specific peroxidase that catalyzes the reduction of hydrogen peroxide and organic hydroperoxides to water and alcohols, respectively. Plays a role in cell protection against oxidative stress by detoxifying peroxides. Together with AhpD, DlaT and Lpd, constitutes an NADH-dependent peroxidase active against hydrogen and alkyl peroxides as well as serving as a peroxynitrite reductase, thus protecting the bacterium against reactive nitrogen intermediates and oxidative stress generated by the host immune system. Does not however seem to play a role in detoxification of isoniazid.</text>
</comment>
<evidence type="ECO:0000256" key="12">
    <source>
        <dbReference type="ARBA" id="ARBA00032824"/>
    </source>
</evidence>
<keyword evidence="7" id="KW-0560">Oxidoreductase</keyword>
<dbReference type="Proteomes" id="UP000195331">
    <property type="component" value="Chromosome"/>
</dbReference>
<dbReference type="GO" id="GO:0045454">
    <property type="term" value="P:cell redox homeostasis"/>
    <property type="evidence" value="ECO:0007669"/>
    <property type="project" value="TreeGrafter"/>
</dbReference>
<evidence type="ECO:0000256" key="7">
    <source>
        <dbReference type="ARBA" id="ARBA00023002"/>
    </source>
</evidence>
<evidence type="ECO:0000256" key="10">
    <source>
        <dbReference type="ARBA" id="ARBA00023284"/>
    </source>
</evidence>
<keyword evidence="9" id="KW-1015">Disulfide bond</keyword>
<proteinExistence type="inferred from homology"/>
<dbReference type="PROSITE" id="PS51352">
    <property type="entry name" value="THIOREDOXIN_2"/>
    <property type="match status" value="1"/>
</dbReference>
<dbReference type="GO" id="GO:0033554">
    <property type="term" value="P:cellular response to stress"/>
    <property type="evidence" value="ECO:0007669"/>
    <property type="project" value="TreeGrafter"/>
</dbReference>
<dbReference type="InterPro" id="IPR036249">
    <property type="entry name" value="Thioredoxin-like_sf"/>
</dbReference>
<dbReference type="GO" id="GO:0042744">
    <property type="term" value="P:hydrogen peroxide catabolic process"/>
    <property type="evidence" value="ECO:0007669"/>
    <property type="project" value="TreeGrafter"/>
</dbReference>
<dbReference type="OrthoDB" id="9812811at2"/>
<dbReference type="FunFam" id="3.40.30.10:FF:000043">
    <property type="entry name" value="Alkyl hydroperoxide reductase C"/>
    <property type="match status" value="1"/>
</dbReference>
<dbReference type="PIRSF" id="PIRSF000239">
    <property type="entry name" value="AHPC"/>
    <property type="match status" value="1"/>
</dbReference>
<name>A0A1Y0C7U1_9MYCO</name>
<keyword evidence="6" id="KW-0049">Antioxidant</keyword>
<comment type="catalytic activity">
    <reaction evidence="13">
        <text>N(6)-[(R)-dihydrolipoyl]-L-lysyl-[lipoyl-carrier protein] + a hydroperoxide = N(6)-[(R)-lipoyl]-L-lysyl-[lipoyl-carrier protein] + an alcohol + H2O</text>
        <dbReference type="Rhea" id="RHEA:62636"/>
        <dbReference type="Rhea" id="RHEA-COMP:10502"/>
        <dbReference type="Rhea" id="RHEA-COMP:16355"/>
        <dbReference type="ChEBI" id="CHEBI:15377"/>
        <dbReference type="ChEBI" id="CHEBI:30879"/>
        <dbReference type="ChEBI" id="CHEBI:35924"/>
        <dbReference type="ChEBI" id="CHEBI:83099"/>
        <dbReference type="ChEBI" id="CHEBI:83100"/>
        <dbReference type="EC" id="1.11.1.28"/>
    </reaction>
</comment>
<evidence type="ECO:0000313" key="19">
    <source>
        <dbReference type="EMBL" id="ART71279.1"/>
    </source>
</evidence>
<evidence type="ECO:0000256" key="4">
    <source>
        <dbReference type="ARBA" id="ARBA00022490"/>
    </source>
</evidence>
<evidence type="ECO:0000256" key="14">
    <source>
        <dbReference type="ARBA" id="ARBA00055957"/>
    </source>
</evidence>
<evidence type="ECO:0000256" key="13">
    <source>
        <dbReference type="ARBA" id="ARBA00051970"/>
    </source>
</evidence>
<dbReference type="KEGG" id="mdx:BTO20_24465"/>
<accession>A0A1Y0C7U1</accession>
<gene>
    <name evidence="19" type="ORF">BTO20_24465</name>
</gene>
<dbReference type="InterPro" id="IPR013766">
    <property type="entry name" value="Thioredoxin_domain"/>
</dbReference>
<evidence type="ECO:0000256" key="16">
    <source>
        <dbReference type="ARBA" id="ARBA00067010"/>
    </source>
</evidence>
<dbReference type="Gene3D" id="3.40.30.10">
    <property type="entry name" value="Glutaredoxin"/>
    <property type="match status" value="1"/>
</dbReference>